<evidence type="ECO:0000313" key="1">
    <source>
        <dbReference type="EMBL" id="KAI3685137.1"/>
    </source>
</evidence>
<comment type="caution">
    <text evidence="1">The sequence shown here is derived from an EMBL/GenBank/DDBJ whole genome shotgun (WGS) entry which is preliminary data.</text>
</comment>
<keyword evidence="2" id="KW-1185">Reference proteome</keyword>
<gene>
    <name evidence="1" type="ORF">L6452_34371</name>
</gene>
<reference evidence="2" key="1">
    <citation type="journal article" date="2022" name="Mol. Ecol. Resour.">
        <title>The genomes of chicory, endive, great burdock and yacon provide insights into Asteraceae palaeo-polyploidization history and plant inulin production.</title>
        <authorList>
            <person name="Fan W."/>
            <person name="Wang S."/>
            <person name="Wang H."/>
            <person name="Wang A."/>
            <person name="Jiang F."/>
            <person name="Liu H."/>
            <person name="Zhao H."/>
            <person name="Xu D."/>
            <person name="Zhang Y."/>
        </authorList>
    </citation>
    <scope>NUCLEOTIDE SEQUENCE [LARGE SCALE GENOMIC DNA]</scope>
    <source>
        <strain evidence="2">cv. Niubang</strain>
    </source>
</reference>
<reference evidence="1 2" key="2">
    <citation type="journal article" date="2022" name="Mol. Ecol. Resour.">
        <title>The genomes of chicory, endive, great burdock and yacon provide insights into Asteraceae paleo-polyploidization history and plant inulin production.</title>
        <authorList>
            <person name="Fan W."/>
            <person name="Wang S."/>
            <person name="Wang H."/>
            <person name="Wang A."/>
            <person name="Jiang F."/>
            <person name="Liu H."/>
            <person name="Zhao H."/>
            <person name="Xu D."/>
            <person name="Zhang Y."/>
        </authorList>
    </citation>
    <scope>NUCLEOTIDE SEQUENCE [LARGE SCALE GENOMIC DNA]</scope>
    <source>
        <strain evidence="2">cv. Niubang</strain>
    </source>
</reference>
<dbReference type="Proteomes" id="UP001055879">
    <property type="component" value="Linkage Group LG12"/>
</dbReference>
<sequence length="220" mass="25506">MEDNMKFLLKAKYITEKCLQAALSKFLEDEAFKKYKTKLEDLFRTGYCETRKGGTDPVTTVGASTSREIVISQCKDEMEVVRIRSLPGMLTPVYYNPEFLKELETSERKYLEDSKAKKTLPFVDPPNLDEPTDIETPQILTKEDGLPTRTSTAQQETSEMKDKGKHTTDDTVEQGNHPHRRNIKLSDQLRSPYVIRYIDFQITSEDKKVHDWVIENFGWK</sequence>
<evidence type="ECO:0000313" key="2">
    <source>
        <dbReference type="Proteomes" id="UP001055879"/>
    </source>
</evidence>
<proteinExistence type="predicted"/>
<protein>
    <submittedName>
        <fullName evidence="1">Uncharacterized protein</fullName>
    </submittedName>
</protein>
<dbReference type="EMBL" id="CM042058">
    <property type="protein sequence ID" value="KAI3685137.1"/>
    <property type="molecule type" value="Genomic_DNA"/>
</dbReference>
<organism evidence="1 2">
    <name type="scientific">Arctium lappa</name>
    <name type="common">Greater burdock</name>
    <name type="synonym">Lappa major</name>
    <dbReference type="NCBI Taxonomy" id="4217"/>
    <lineage>
        <taxon>Eukaryota</taxon>
        <taxon>Viridiplantae</taxon>
        <taxon>Streptophyta</taxon>
        <taxon>Embryophyta</taxon>
        <taxon>Tracheophyta</taxon>
        <taxon>Spermatophyta</taxon>
        <taxon>Magnoliopsida</taxon>
        <taxon>eudicotyledons</taxon>
        <taxon>Gunneridae</taxon>
        <taxon>Pentapetalae</taxon>
        <taxon>asterids</taxon>
        <taxon>campanulids</taxon>
        <taxon>Asterales</taxon>
        <taxon>Asteraceae</taxon>
        <taxon>Carduoideae</taxon>
        <taxon>Cardueae</taxon>
        <taxon>Arctiinae</taxon>
        <taxon>Arctium</taxon>
    </lineage>
</organism>
<accession>A0ACB8YIR3</accession>
<name>A0ACB8YIR3_ARCLA</name>